<reference evidence="6" key="1">
    <citation type="journal article" date="2021" name="Nat. Commun.">
        <title>Genetic determinants of endophytism in the Arabidopsis root mycobiome.</title>
        <authorList>
            <person name="Mesny F."/>
            <person name="Miyauchi S."/>
            <person name="Thiergart T."/>
            <person name="Pickel B."/>
            <person name="Atanasova L."/>
            <person name="Karlsson M."/>
            <person name="Huettel B."/>
            <person name="Barry K.W."/>
            <person name="Haridas S."/>
            <person name="Chen C."/>
            <person name="Bauer D."/>
            <person name="Andreopoulos W."/>
            <person name="Pangilinan J."/>
            <person name="LaButti K."/>
            <person name="Riley R."/>
            <person name="Lipzen A."/>
            <person name="Clum A."/>
            <person name="Drula E."/>
            <person name="Henrissat B."/>
            <person name="Kohler A."/>
            <person name="Grigoriev I.V."/>
            <person name="Martin F.M."/>
            <person name="Hacquard S."/>
        </authorList>
    </citation>
    <scope>NUCLEOTIDE SEQUENCE</scope>
    <source>
        <strain evidence="6">MPI-CAGE-AT-0023</strain>
    </source>
</reference>
<evidence type="ECO:0000256" key="4">
    <source>
        <dbReference type="PROSITE-ProRule" id="PRU00175"/>
    </source>
</evidence>
<keyword evidence="2 4" id="KW-0863">Zinc-finger</keyword>
<evidence type="ECO:0000313" key="7">
    <source>
        <dbReference type="Proteomes" id="UP000720189"/>
    </source>
</evidence>
<accession>A0A9P9H2H2</accession>
<proteinExistence type="predicted"/>
<keyword evidence="7" id="KW-1185">Reference proteome</keyword>
<dbReference type="InterPro" id="IPR001841">
    <property type="entry name" value="Znf_RING"/>
</dbReference>
<keyword evidence="3" id="KW-0862">Zinc</keyword>
<keyword evidence="1" id="KW-0479">Metal-binding</keyword>
<evidence type="ECO:0000313" key="6">
    <source>
        <dbReference type="EMBL" id="KAH7248662.1"/>
    </source>
</evidence>
<dbReference type="RefSeq" id="XP_046048457.1">
    <property type="nucleotide sequence ID" value="XM_046198093.1"/>
</dbReference>
<dbReference type="GO" id="GO:0008270">
    <property type="term" value="F:zinc ion binding"/>
    <property type="evidence" value="ECO:0007669"/>
    <property type="project" value="UniProtKB-KW"/>
</dbReference>
<protein>
    <recommendedName>
        <fullName evidence="5">RING-type domain-containing protein</fullName>
    </recommendedName>
</protein>
<dbReference type="PROSITE" id="PS00518">
    <property type="entry name" value="ZF_RING_1"/>
    <property type="match status" value="1"/>
</dbReference>
<evidence type="ECO:0000256" key="3">
    <source>
        <dbReference type="ARBA" id="ARBA00022833"/>
    </source>
</evidence>
<evidence type="ECO:0000259" key="5">
    <source>
        <dbReference type="PROSITE" id="PS50089"/>
    </source>
</evidence>
<dbReference type="SMART" id="SM00184">
    <property type="entry name" value="RING"/>
    <property type="match status" value="1"/>
</dbReference>
<gene>
    <name evidence="6" type="ORF">BKA55DRAFT_676283</name>
</gene>
<evidence type="ECO:0000256" key="1">
    <source>
        <dbReference type="ARBA" id="ARBA00022723"/>
    </source>
</evidence>
<organism evidence="6 7">
    <name type="scientific">Fusarium redolens</name>
    <dbReference type="NCBI Taxonomy" id="48865"/>
    <lineage>
        <taxon>Eukaryota</taxon>
        <taxon>Fungi</taxon>
        <taxon>Dikarya</taxon>
        <taxon>Ascomycota</taxon>
        <taxon>Pezizomycotina</taxon>
        <taxon>Sordariomycetes</taxon>
        <taxon>Hypocreomycetidae</taxon>
        <taxon>Hypocreales</taxon>
        <taxon>Nectriaceae</taxon>
        <taxon>Fusarium</taxon>
        <taxon>Fusarium redolens species complex</taxon>
    </lineage>
</organism>
<dbReference type="Pfam" id="PF13639">
    <property type="entry name" value="zf-RING_2"/>
    <property type="match status" value="1"/>
</dbReference>
<dbReference type="EMBL" id="JAGMUX010000009">
    <property type="protein sequence ID" value="KAH7248662.1"/>
    <property type="molecule type" value="Genomic_DNA"/>
</dbReference>
<name>A0A9P9H2H2_FUSRE</name>
<dbReference type="Gene3D" id="3.30.40.10">
    <property type="entry name" value="Zinc/RING finger domain, C3HC4 (zinc finger)"/>
    <property type="match status" value="1"/>
</dbReference>
<dbReference type="InterPro" id="IPR017907">
    <property type="entry name" value="Znf_RING_CS"/>
</dbReference>
<sequence length="339" mass="38576">MSHPGDPVTATYYPELANIINNDPTAIERLELDCLMCKDKMTNPEDRTCGAFILPCGHMFCPSCVKNLRTHNQTKRNPHRCPVCRFDLRRKICGCPIDNGTLFKPTQQQDENLLANLQEEVSSLRGCCVTCHLNTLIRGLRQIALYLHDPSQMIKDGHFLRISVEKRDTKLRFETDYKNEEVKRLPVSSDLLELFAMAGNSFYAANNGSPVPDGSSVYKFELTLCKRCPENQRDRYRYRRREMEYVEKKLQAPGCDRLALAREVAVKVAKSFTSDEAFKEHMAETKKLRFEELALVEAVELNEHHQDHESSRLYALAAIPVAVGLLAGGIQLGTKKWGL</sequence>
<dbReference type="AlphaFoldDB" id="A0A9P9H2H2"/>
<comment type="caution">
    <text evidence="6">The sequence shown here is derived from an EMBL/GenBank/DDBJ whole genome shotgun (WGS) entry which is preliminary data.</text>
</comment>
<dbReference type="InterPro" id="IPR013083">
    <property type="entry name" value="Znf_RING/FYVE/PHD"/>
</dbReference>
<dbReference type="Proteomes" id="UP000720189">
    <property type="component" value="Unassembled WGS sequence"/>
</dbReference>
<dbReference type="PROSITE" id="PS50089">
    <property type="entry name" value="ZF_RING_2"/>
    <property type="match status" value="1"/>
</dbReference>
<dbReference type="OrthoDB" id="8062037at2759"/>
<feature type="domain" description="RING-type" evidence="5">
    <location>
        <begin position="34"/>
        <end position="85"/>
    </location>
</feature>
<evidence type="ECO:0000256" key="2">
    <source>
        <dbReference type="ARBA" id="ARBA00022771"/>
    </source>
</evidence>
<dbReference type="SUPFAM" id="SSF57850">
    <property type="entry name" value="RING/U-box"/>
    <property type="match status" value="1"/>
</dbReference>
<dbReference type="GeneID" id="70228047"/>